<name>A0A0D2LB86_HYPSF</name>
<accession>A0A0D2LB86</accession>
<dbReference type="PANTHER" id="PTHR15680:SF9">
    <property type="entry name" value="LARGE RIBOSOMAL SUBUNIT PROTEIN BL19M"/>
    <property type="match status" value="1"/>
</dbReference>
<gene>
    <name evidence="4" type="ORF">HYPSUDRAFT_38543</name>
</gene>
<keyword evidence="3" id="KW-0687">Ribonucleoprotein</keyword>
<proteinExistence type="inferred from homology"/>
<dbReference type="SUPFAM" id="SSF50104">
    <property type="entry name" value="Translation proteins SH3-like domain"/>
    <property type="match status" value="1"/>
</dbReference>
<dbReference type="OrthoDB" id="4726at2759"/>
<dbReference type="GO" id="GO:0005762">
    <property type="term" value="C:mitochondrial large ribosomal subunit"/>
    <property type="evidence" value="ECO:0007669"/>
    <property type="project" value="TreeGrafter"/>
</dbReference>
<dbReference type="GO" id="GO:0006412">
    <property type="term" value="P:translation"/>
    <property type="evidence" value="ECO:0007669"/>
    <property type="project" value="InterPro"/>
</dbReference>
<dbReference type="OMA" id="GVEMRFN"/>
<protein>
    <recommendedName>
        <fullName evidence="6">KOW domain-containing protein</fullName>
    </recommendedName>
</protein>
<dbReference type="AlphaFoldDB" id="A0A0D2LB86"/>
<reference evidence="5" key="1">
    <citation type="submission" date="2014-04" db="EMBL/GenBank/DDBJ databases">
        <title>Evolutionary Origins and Diversification of the Mycorrhizal Mutualists.</title>
        <authorList>
            <consortium name="DOE Joint Genome Institute"/>
            <consortium name="Mycorrhizal Genomics Consortium"/>
            <person name="Kohler A."/>
            <person name="Kuo A."/>
            <person name="Nagy L.G."/>
            <person name="Floudas D."/>
            <person name="Copeland A."/>
            <person name="Barry K.W."/>
            <person name="Cichocki N."/>
            <person name="Veneault-Fourrey C."/>
            <person name="LaButti K."/>
            <person name="Lindquist E.A."/>
            <person name="Lipzen A."/>
            <person name="Lundell T."/>
            <person name="Morin E."/>
            <person name="Murat C."/>
            <person name="Riley R."/>
            <person name="Ohm R."/>
            <person name="Sun H."/>
            <person name="Tunlid A."/>
            <person name="Henrissat B."/>
            <person name="Grigoriev I.V."/>
            <person name="Hibbett D.S."/>
            <person name="Martin F."/>
        </authorList>
    </citation>
    <scope>NUCLEOTIDE SEQUENCE [LARGE SCALE GENOMIC DNA]</scope>
    <source>
        <strain evidence="5">FD-334 SS-4</strain>
    </source>
</reference>
<evidence type="ECO:0000256" key="1">
    <source>
        <dbReference type="ARBA" id="ARBA00005781"/>
    </source>
</evidence>
<dbReference type="InterPro" id="IPR008991">
    <property type="entry name" value="Translation_prot_SH3-like_sf"/>
</dbReference>
<evidence type="ECO:0008006" key="6">
    <source>
        <dbReference type="Google" id="ProtNLM"/>
    </source>
</evidence>
<dbReference type="InterPro" id="IPR038657">
    <property type="entry name" value="Ribosomal_bL19_sf"/>
</dbReference>
<evidence type="ECO:0000313" key="4">
    <source>
        <dbReference type="EMBL" id="KJA24507.1"/>
    </source>
</evidence>
<sequence length="177" mass="19343">MFSSACRAPARFVSTNAQSSAAKASSALYPFSKTALIPPPMPGTLTPALQKGKGLMQHLHQNLFTAEKQAMMKQLFSRKSPTQLRVGSIVSVISDQAPTVFNGVLIAIRRRGPDSSIRVRNILNRTGIEMQLFPNSPHLKEIKVVRPPPKGGMKRAKLFYLRDSPEKMSMLAGGGKK</sequence>
<dbReference type="PANTHER" id="PTHR15680">
    <property type="entry name" value="RIBOSOMAL PROTEIN L19"/>
    <property type="match status" value="1"/>
</dbReference>
<organism evidence="4 5">
    <name type="scientific">Hypholoma sublateritium (strain FD-334 SS-4)</name>
    <dbReference type="NCBI Taxonomy" id="945553"/>
    <lineage>
        <taxon>Eukaryota</taxon>
        <taxon>Fungi</taxon>
        <taxon>Dikarya</taxon>
        <taxon>Basidiomycota</taxon>
        <taxon>Agaricomycotina</taxon>
        <taxon>Agaricomycetes</taxon>
        <taxon>Agaricomycetidae</taxon>
        <taxon>Agaricales</taxon>
        <taxon>Agaricineae</taxon>
        <taxon>Strophariaceae</taxon>
        <taxon>Hypholoma</taxon>
    </lineage>
</organism>
<evidence type="ECO:0000313" key="5">
    <source>
        <dbReference type="Proteomes" id="UP000054270"/>
    </source>
</evidence>
<dbReference type="Gene3D" id="2.30.30.790">
    <property type="match status" value="1"/>
</dbReference>
<dbReference type="GO" id="GO:0003735">
    <property type="term" value="F:structural constituent of ribosome"/>
    <property type="evidence" value="ECO:0007669"/>
    <property type="project" value="InterPro"/>
</dbReference>
<dbReference type="InterPro" id="IPR001857">
    <property type="entry name" value="Ribosomal_bL19"/>
</dbReference>
<dbReference type="Proteomes" id="UP000054270">
    <property type="component" value="Unassembled WGS sequence"/>
</dbReference>
<evidence type="ECO:0000256" key="2">
    <source>
        <dbReference type="ARBA" id="ARBA00022980"/>
    </source>
</evidence>
<dbReference type="EMBL" id="KN817536">
    <property type="protein sequence ID" value="KJA24507.1"/>
    <property type="molecule type" value="Genomic_DNA"/>
</dbReference>
<comment type="similarity">
    <text evidence="1">Belongs to the bacterial ribosomal protein bL19 family.</text>
</comment>
<keyword evidence="2" id="KW-0689">Ribosomal protein</keyword>
<keyword evidence="5" id="KW-1185">Reference proteome</keyword>
<dbReference type="STRING" id="945553.A0A0D2LB86"/>
<evidence type="ECO:0000256" key="3">
    <source>
        <dbReference type="ARBA" id="ARBA00023274"/>
    </source>
</evidence>
<dbReference type="Pfam" id="PF01245">
    <property type="entry name" value="Ribosomal_L19"/>
    <property type="match status" value="1"/>
</dbReference>